<sequence length="1364" mass="156585">MCFETTVRAKKRGKMKSKQPESESSEPESETDSQEGMPTQKKKVRARKQGKMKSKQPESESSEPESETDSQEGMPTQKKKVRARKQGKMKSKQPESESSEPESETDSQEGMPTQKKKVRARKRGKMKSKQPESESSEPESQSDSQARMPSQKKKVRARKQGKMKSKQPESESSEPESQSDSQARIPSQKKKVHARKRGKMKSKQSESESDWKAKHESESDWKAEHESESEPELESESDWEARMPSQKKKGQTRTVPPIEITNYSFETVMHNSLSKNPQPRVRGNTQSQRELKSKSKKAAKVEEEAVTTRSQPVRKKPRKLDDLELTQQGRLALNRSNLQSMIKLLKDTKLSPEHIASLKKTPFWLLIQAIVDGKLVSDRCRKFDGVVVKVIKSYQEGTRSFRLGNRNVELTRDDIKLIFGISCGDEDIVDRNMKKEDTELAQRLQIKEARLSTTRIRQKIKELESSKEQQDIDDVARLLCLFLCVTLFFSTTGTTANWCHVRYLDNLENVKKYDWTGAIRNYLLKSVHRNHRDLKDLKGCSVLLPFWLCEHTKLLGEKNTHTVPRLLKWDMSNLRKRLKGFESLKQLPADLVNHTKLKQTAKERKIFSIENEKVVGEQELSVHDEGEMHVDDEILDGNEDELPIDEDDQGMTGVEQHEVGGEEHVQKGTVPINDETEEKGDELPVEGVKHLNTPTHGSFGPNFGSCKGTIDDEVVLGGEQHDDGEEKWVWVDTEAMPINDERKDVEQNEVGEEKWVWNEKGAMPINNEREERIGVVSMHDQDIQKDGEIRGLEDFNTPTHPSFEADCARYKGSIVPDSLGFESQEDNSLSEKCSGSTLAPNSLDEKSLDEIPTASLDNICATIVDQSTKDANAVIDELKKRIENFEKEKKNAEIENMKILEQNQKVLQSQKKEIELLSRKLEDAEGAKTASEEKEKDLKCLVRDKDIYISTLSKKIQILEKQKVAIQKLNKDLEEQIQEYEMHQITQAYGIETEKEVHQVTQKATMQTIKKLQKERDELEEELTILKVYELTQKAMAEKGLQSKMTSPPSKFKRVKARKDRKKNLSQDYVYPQLKRKSPEVEYVDVENCPENVEDQKTKKKLKNLKPSAETSKLIHPETWVTIQKLWKAANSSTVVWQSACNMLYVEVGDIENLLFDDPISNRCVDAYSHVLMQQHIEALPTFALETQKPKSFIFNSFFLDVIKNKDQKQLKKTLASNMRKALPARFLLFPILIRFHWTLLVLDKWEGHWKFYNSLSKRNGKDEYCDATTLLRKVVASHINIDTREVHKASIPDTVEIVKNSPQQPVGRKVLLLVDCAIVVISIMKKYINNEEQSTQITMEECRQIRTELIHLFLNDTTKSLSH</sequence>
<dbReference type="EMBL" id="CM046388">
    <property type="protein sequence ID" value="KAI8572522.1"/>
    <property type="molecule type" value="Genomic_DNA"/>
</dbReference>
<accession>A0ACC0Q5P1</accession>
<name>A0ACC0Q5P1_RHOML</name>
<reference evidence="1" key="1">
    <citation type="submission" date="2022-02" db="EMBL/GenBank/DDBJ databases">
        <title>Plant Genome Project.</title>
        <authorList>
            <person name="Zhang R.-G."/>
        </authorList>
    </citation>
    <scope>NUCLEOTIDE SEQUENCE</scope>
    <source>
        <strain evidence="1">AT1</strain>
    </source>
</reference>
<keyword evidence="2" id="KW-1185">Reference proteome</keyword>
<dbReference type="Proteomes" id="UP001062846">
    <property type="component" value="Chromosome 1"/>
</dbReference>
<evidence type="ECO:0000313" key="1">
    <source>
        <dbReference type="EMBL" id="KAI8572522.1"/>
    </source>
</evidence>
<proteinExistence type="predicted"/>
<protein>
    <submittedName>
        <fullName evidence="1">Uncharacterized protein</fullName>
    </submittedName>
</protein>
<evidence type="ECO:0000313" key="2">
    <source>
        <dbReference type="Proteomes" id="UP001062846"/>
    </source>
</evidence>
<organism evidence="1 2">
    <name type="scientific">Rhododendron molle</name>
    <name type="common">Chinese azalea</name>
    <name type="synonym">Azalea mollis</name>
    <dbReference type="NCBI Taxonomy" id="49168"/>
    <lineage>
        <taxon>Eukaryota</taxon>
        <taxon>Viridiplantae</taxon>
        <taxon>Streptophyta</taxon>
        <taxon>Embryophyta</taxon>
        <taxon>Tracheophyta</taxon>
        <taxon>Spermatophyta</taxon>
        <taxon>Magnoliopsida</taxon>
        <taxon>eudicotyledons</taxon>
        <taxon>Gunneridae</taxon>
        <taxon>Pentapetalae</taxon>
        <taxon>asterids</taxon>
        <taxon>Ericales</taxon>
        <taxon>Ericaceae</taxon>
        <taxon>Ericoideae</taxon>
        <taxon>Rhodoreae</taxon>
        <taxon>Rhododendron</taxon>
    </lineage>
</organism>
<comment type="caution">
    <text evidence="1">The sequence shown here is derived from an EMBL/GenBank/DDBJ whole genome shotgun (WGS) entry which is preliminary data.</text>
</comment>
<gene>
    <name evidence="1" type="ORF">RHMOL_Rhmol01G0205900</name>
</gene>